<dbReference type="AlphaFoldDB" id="A0A0X8NXZ0"/>
<evidence type="ECO:0000313" key="2">
    <source>
        <dbReference type="Proteomes" id="UP000060602"/>
    </source>
</evidence>
<proteinExistence type="predicted"/>
<name>A0A0X8NXZ0_ALCXX</name>
<gene>
    <name evidence="1" type="ORF">AL504_10250</name>
</gene>
<organism evidence="1 2">
    <name type="scientific">Alcaligenes xylosoxydans xylosoxydans</name>
    <name type="common">Achromobacter xylosoxidans</name>
    <dbReference type="NCBI Taxonomy" id="85698"/>
    <lineage>
        <taxon>Bacteria</taxon>
        <taxon>Pseudomonadati</taxon>
        <taxon>Pseudomonadota</taxon>
        <taxon>Betaproteobacteria</taxon>
        <taxon>Burkholderiales</taxon>
        <taxon>Alcaligenaceae</taxon>
        <taxon>Achromobacter</taxon>
    </lineage>
</organism>
<reference evidence="2" key="1">
    <citation type="submission" date="2015-12" db="EMBL/GenBank/DDBJ databases">
        <title>FDA dAtabase for Regulatory Grade micrObial Sequences (FDA-ARGOS): Supporting development and validation of Infectious Disease Dx tests.</title>
        <authorList>
            <person name="Case J."/>
            <person name="Tallon L."/>
            <person name="Sadzewicz L."/>
            <person name="Sengamalay N."/>
            <person name="Ott S."/>
            <person name="Godinez A."/>
            <person name="Nagaraj S."/>
            <person name="Nadendla S."/>
            <person name="Sichtig H."/>
        </authorList>
    </citation>
    <scope>NUCLEOTIDE SEQUENCE [LARGE SCALE GENOMIC DNA]</scope>
    <source>
        <strain evidence="2">FDAARGOS_147</strain>
    </source>
</reference>
<protein>
    <recommendedName>
        <fullName evidence="3">Baseplate protein J-like domain-containing protein</fullName>
    </recommendedName>
</protein>
<dbReference type="Proteomes" id="UP000060602">
    <property type="component" value="Chromosome"/>
</dbReference>
<evidence type="ECO:0000313" key="1">
    <source>
        <dbReference type="EMBL" id="AMG36371.1"/>
    </source>
</evidence>
<dbReference type="RefSeq" id="WP_061072013.1">
    <property type="nucleotide sequence ID" value="NZ_CP014060.2"/>
</dbReference>
<evidence type="ECO:0008006" key="3">
    <source>
        <dbReference type="Google" id="ProtNLM"/>
    </source>
</evidence>
<dbReference type="EMBL" id="CP014060">
    <property type="protein sequence ID" value="AMG36371.1"/>
    <property type="molecule type" value="Genomic_DNA"/>
</dbReference>
<sequence length="393" mass="39545">MTILSTAPVIDATGIRAPGYGEVLQYFKDQYRAIYGADTYLEADSQDGQLLAVFALAIHEANTAAINVYNAFSPATAANAALSSNVKINGLARGAATRSSVDLRLVGQGGVTIVNGVATDANRTRWQLPASVTIPPGGEITVTAYSQALGAITAAAGTINQIGTPTLGWQSVANPAAATPGAPVESDAALRVRQAVSVALPSRSVLEGTIGAVASVPGVLRHAAFENDGAVADAHGLPPHSIALVVDGGDAALIAQAIAAKKTPGTGTHGTTMVVVTDIYGIAHRIRFFRPTIVPLAVDVQLRALPGYTTAIGVAVQRAVADYINGVAIGGGASASVEWADAISAANGVAGNGTFKISGLTLRGPAGNGAPDVSLAFNEAAAATPDDIKLTVT</sequence>
<accession>A0A0X8NXZ0</accession>